<dbReference type="eggNOG" id="COG4633">
    <property type="taxonomic scope" value="Bacteria"/>
</dbReference>
<dbReference type="RefSeq" id="WP_052410233.1">
    <property type="nucleotide sequence ID" value="NZ_CP009288.1"/>
</dbReference>
<protein>
    <recommendedName>
        <fullName evidence="2">Urease accessory protein UreH-like transmembrane domain-containing protein</fullName>
    </recommendedName>
</protein>
<keyword evidence="1" id="KW-0472">Membrane</keyword>
<feature type="transmembrane region" description="Helical" evidence="1">
    <location>
        <begin position="28"/>
        <end position="48"/>
    </location>
</feature>
<feature type="transmembrane region" description="Helical" evidence="1">
    <location>
        <begin position="223"/>
        <end position="247"/>
    </location>
</feature>
<dbReference type="InterPro" id="IPR008972">
    <property type="entry name" value="Cupredoxin"/>
</dbReference>
<feature type="transmembrane region" description="Helical" evidence="1">
    <location>
        <begin position="122"/>
        <end position="142"/>
    </location>
</feature>
<dbReference type="InterPro" id="IPR039447">
    <property type="entry name" value="UreH-like_TM_dom"/>
</dbReference>
<organism evidence="3 4">
    <name type="scientific">Paenibacillus durus</name>
    <name type="common">Paenibacillus azotofixans</name>
    <dbReference type="NCBI Taxonomy" id="44251"/>
    <lineage>
        <taxon>Bacteria</taxon>
        <taxon>Bacillati</taxon>
        <taxon>Bacillota</taxon>
        <taxon>Bacilli</taxon>
        <taxon>Bacillales</taxon>
        <taxon>Paenibacillaceae</taxon>
        <taxon>Paenibacillus</taxon>
    </lineage>
</organism>
<reference evidence="3 4" key="1">
    <citation type="submission" date="2014-08" db="EMBL/GenBank/DDBJ databases">
        <title>Comparative genomics of the Paenibacillus odorifer group.</title>
        <authorList>
            <person name="den Bakker H.C."/>
            <person name="Tsai Y.-C."/>
            <person name="Martin N."/>
            <person name="Korlach J."/>
            <person name="Wiedmann M."/>
        </authorList>
    </citation>
    <scope>NUCLEOTIDE SEQUENCE [LARGE SCALE GENOMIC DNA]</scope>
    <source>
        <strain evidence="3 4">DSM 1735</strain>
    </source>
</reference>
<keyword evidence="1" id="KW-0812">Transmembrane</keyword>
<dbReference type="OrthoDB" id="9800141at2"/>
<sequence length="398" mass="42870">MSHHLTDSNHDNVKHQQIRLIHKRTGSIALAAAIIAAYILLLLHPEAFSMFQNLIMMKNVPQLTMNASYGMILTVGVLTSFHCAGMCGGIAIAQSVRTGSGHGRLDRFRHYAPSIRYNGGRVISYTIFGGLAGGLGQVFQFSGVWRGIIPLLGGLFMIIMGINLLGLFKVLRRVNLSMPSFAFNLIKSGASRLGPFAVGLLSAFMPCGPLQIMQLYALGTGSVVHGALSMLVFSLGTVPMLFLFGAVHPMLSKKFAGRVLKASALIVIVLGLVMLNRGFALTGISLANGSDHWSDNAVIAQLAPDGKTQVVEARAGKDSYPQIVVQKGVPVRLNLYVDEEDLNSCNNTVSLLGFKIEQKLHAGDNTIRFTPNVKGEFVYTCGMGMIKSSIIVVEDIKP</sequence>
<name>A0A089HRV9_PAEDU</name>
<keyword evidence="4" id="KW-1185">Reference proteome</keyword>
<dbReference type="PANTHER" id="PTHR42208:SF1">
    <property type="entry name" value="HEAVY METAL TRANSPORTER"/>
    <property type="match status" value="1"/>
</dbReference>
<evidence type="ECO:0000256" key="1">
    <source>
        <dbReference type="SAM" id="Phobius"/>
    </source>
</evidence>
<evidence type="ECO:0000259" key="2">
    <source>
        <dbReference type="Pfam" id="PF13386"/>
    </source>
</evidence>
<dbReference type="eggNOG" id="COG2836">
    <property type="taxonomic scope" value="Bacteria"/>
</dbReference>
<accession>A0A089HRV9</accession>
<dbReference type="SUPFAM" id="SSF49503">
    <property type="entry name" value="Cupredoxins"/>
    <property type="match status" value="1"/>
</dbReference>
<dbReference type="AlphaFoldDB" id="A0A089HRV9"/>
<dbReference type="Proteomes" id="UP000029409">
    <property type="component" value="Chromosome"/>
</dbReference>
<evidence type="ECO:0000313" key="3">
    <source>
        <dbReference type="EMBL" id="AIQ13108.1"/>
    </source>
</evidence>
<gene>
    <name evidence="3" type="ORF">PDUR_15175</name>
</gene>
<proteinExistence type="predicted"/>
<evidence type="ECO:0000313" key="4">
    <source>
        <dbReference type="Proteomes" id="UP000029409"/>
    </source>
</evidence>
<dbReference type="KEGG" id="pdu:PDUR_15175"/>
<dbReference type="Gene3D" id="2.60.40.420">
    <property type="entry name" value="Cupredoxins - blue copper proteins"/>
    <property type="match status" value="1"/>
</dbReference>
<dbReference type="Pfam" id="PF13386">
    <property type="entry name" value="DsbD_2"/>
    <property type="match status" value="1"/>
</dbReference>
<feature type="domain" description="Urease accessory protein UreH-like transmembrane" evidence="2">
    <location>
        <begin position="72"/>
        <end position="272"/>
    </location>
</feature>
<dbReference type="PANTHER" id="PTHR42208">
    <property type="entry name" value="HEAVY METAL TRANSPORTER-RELATED"/>
    <property type="match status" value="1"/>
</dbReference>
<feature type="transmembrane region" description="Helical" evidence="1">
    <location>
        <begin position="148"/>
        <end position="172"/>
    </location>
</feature>
<keyword evidence="1" id="KW-1133">Transmembrane helix</keyword>
<dbReference type="EMBL" id="CP009288">
    <property type="protein sequence ID" value="AIQ13108.1"/>
    <property type="molecule type" value="Genomic_DNA"/>
</dbReference>
<feature type="transmembrane region" description="Helical" evidence="1">
    <location>
        <begin position="193"/>
        <end position="217"/>
    </location>
</feature>
<feature type="transmembrane region" description="Helical" evidence="1">
    <location>
        <begin position="68"/>
        <end position="93"/>
    </location>
</feature>
<feature type="transmembrane region" description="Helical" evidence="1">
    <location>
        <begin position="259"/>
        <end position="279"/>
    </location>
</feature>